<dbReference type="InterPro" id="IPR017884">
    <property type="entry name" value="SANT_dom"/>
</dbReference>
<dbReference type="GO" id="GO:0001006">
    <property type="term" value="F:RNA polymerase III type 3 promoter sequence-specific DNA binding"/>
    <property type="evidence" value="ECO:0007669"/>
    <property type="project" value="TreeGrafter"/>
</dbReference>
<evidence type="ECO:0000256" key="6">
    <source>
        <dbReference type="SAM" id="Coils"/>
    </source>
</evidence>
<feature type="region of interest" description="Disordered" evidence="7">
    <location>
        <begin position="455"/>
        <end position="505"/>
    </location>
</feature>
<keyword evidence="3" id="KW-0238">DNA-binding</keyword>
<dbReference type="InterPro" id="IPR001005">
    <property type="entry name" value="SANT/Myb"/>
</dbReference>
<dbReference type="PROSITE" id="PS50090">
    <property type="entry name" value="MYB_LIKE"/>
    <property type="match status" value="4"/>
</dbReference>
<dbReference type="VEuPathDB" id="VectorBase:MDOA013653"/>
<feature type="region of interest" description="Disordered" evidence="7">
    <location>
        <begin position="657"/>
        <end position="709"/>
    </location>
</feature>
<keyword evidence="5" id="KW-0539">Nucleus</keyword>
<dbReference type="KEGG" id="mde:101896507"/>
<evidence type="ECO:0000313" key="11">
    <source>
        <dbReference type="EnsemblMetazoa" id="MDOA013653-PA"/>
    </source>
</evidence>
<keyword evidence="2" id="KW-0805">Transcription regulation</keyword>
<evidence type="ECO:0000256" key="2">
    <source>
        <dbReference type="ARBA" id="ARBA00023015"/>
    </source>
</evidence>
<feature type="domain" description="HTH myb-type" evidence="10">
    <location>
        <begin position="359"/>
        <end position="410"/>
    </location>
</feature>
<comment type="subcellular location">
    <subcellularLocation>
        <location evidence="1">Nucleus</location>
    </subcellularLocation>
</comment>
<dbReference type="EnsemblMetazoa" id="MDOA013653-RA">
    <property type="protein sequence ID" value="MDOA013653-PA"/>
    <property type="gene ID" value="MDOA013653"/>
</dbReference>
<dbReference type="PROSITE" id="PS51294">
    <property type="entry name" value="HTH_MYB"/>
    <property type="match status" value="3"/>
</dbReference>
<dbReference type="eggNOG" id="KOG0049">
    <property type="taxonomic scope" value="Eukaryota"/>
</dbReference>
<evidence type="ECO:0000259" key="9">
    <source>
        <dbReference type="PROSITE" id="PS51293"/>
    </source>
</evidence>
<dbReference type="Pfam" id="PF13921">
    <property type="entry name" value="Myb_DNA-bind_6"/>
    <property type="match status" value="2"/>
</dbReference>
<evidence type="ECO:0000256" key="3">
    <source>
        <dbReference type="ARBA" id="ARBA00023125"/>
    </source>
</evidence>
<keyword evidence="4" id="KW-0804">Transcription</keyword>
<dbReference type="STRING" id="7370.A0A1I8NC05"/>
<feature type="domain" description="Myb-like" evidence="8">
    <location>
        <begin position="355"/>
        <end position="406"/>
    </location>
</feature>
<feature type="domain" description="Myb-like" evidence="8">
    <location>
        <begin position="194"/>
        <end position="245"/>
    </location>
</feature>
<dbReference type="GO" id="GO:0005634">
    <property type="term" value="C:nucleus"/>
    <property type="evidence" value="ECO:0007669"/>
    <property type="project" value="UniProtKB-SubCell"/>
</dbReference>
<evidence type="ECO:0000256" key="7">
    <source>
        <dbReference type="SAM" id="MobiDB-lite"/>
    </source>
</evidence>
<evidence type="ECO:0000313" key="13">
    <source>
        <dbReference type="RefSeq" id="XP_005178598.1"/>
    </source>
</evidence>
<dbReference type="AlphaFoldDB" id="A0A1I8NC05"/>
<dbReference type="OrthoDB" id="2143914at2759"/>
<dbReference type="Gene3D" id="1.10.10.60">
    <property type="entry name" value="Homeodomain-like"/>
    <property type="match status" value="4"/>
</dbReference>
<feature type="domain" description="HTH myb-type" evidence="10">
    <location>
        <begin position="194"/>
        <end position="245"/>
    </location>
</feature>
<accession>A0A1I8NC05</accession>
<name>A0A1I8NC05_MUSDO</name>
<dbReference type="InterPro" id="IPR017930">
    <property type="entry name" value="Myb_dom"/>
</dbReference>
<protein>
    <submittedName>
        <fullName evidence="13">snRNA-activating protein complex subunit 4</fullName>
    </submittedName>
</protein>
<keyword evidence="6" id="KW-0175">Coiled coil</keyword>
<feature type="domain" description="Myb-like" evidence="8">
    <location>
        <begin position="303"/>
        <end position="354"/>
    </location>
</feature>
<dbReference type="GO" id="GO:0019185">
    <property type="term" value="C:snRNA-activating protein complex"/>
    <property type="evidence" value="ECO:0007669"/>
    <property type="project" value="TreeGrafter"/>
</dbReference>
<dbReference type="PANTHER" id="PTHR46621">
    <property type="entry name" value="SNRNA-ACTIVATING PROTEIN COMPLEX SUBUNIT 4"/>
    <property type="match status" value="1"/>
</dbReference>
<feature type="domain" description="Myb-like" evidence="8">
    <location>
        <begin position="248"/>
        <end position="302"/>
    </location>
</feature>
<dbReference type="SMART" id="SM00717">
    <property type="entry name" value="SANT"/>
    <property type="match status" value="5"/>
</dbReference>
<feature type="compositionally biased region" description="Basic and acidic residues" evidence="7">
    <location>
        <begin position="467"/>
        <end position="480"/>
    </location>
</feature>
<gene>
    <name evidence="11" type="primary">101896507</name>
    <name evidence="13" type="synonym">LOC101896507</name>
</gene>
<dbReference type="CDD" id="cd00167">
    <property type="entry name" value="SANT"/>
    <property type="match status" value="4"/>
</dbReference>
<dbReference type="GO" id="GO:0042796">
    <property type="term" value="P:snRNA transcription by RNA polymerase III"/>
    <property type="evidence" value="ECO:0007669"/>
    <property type="project" value="TreeGrafter"/>
</dbReference>
<dbReference type="SUPFAM" id="SSF46689">
    <property type="entry name" value="Homeodomain-like"/>
    <property type="match status" value="3"/>
</dbReference>
<proteinExistence type="predicted"/>
<feature type="compositionally biased region" description="Polar residues" evidence="7">
    <location>
        <begin position="671"/>
        <end position="687"/>
    </location>
</feature>
<dbReference type="RefSeq" id="XP_005178598.1">
    <property type="nucleotide sequence ID" value="XM_005178541.3"/>
</dbReference>
<evidence type="ECO:0000313" key="12">
    <source>
        <dbReference type="Proteomes" id="UP001652621"/>
    </source>
</evidence>
<feature type="domain" description="SANT" evidence="9">
    <location>
        <begin position="197"/>
        <end position="251"/>
    </location>
</feature>
<reference evidence="11" key="1">
    <citation type="submission" date="2020-05" db="UniProtKB">
        <authorList>
            <consortium name="EnsemblMetazoa"/>
        </authorList>
    </citation>
    <scope>IDENTIFICATION</scope>
    <source>
        <strain evidence="11">Aabys</strain>
    </source>
</reference>
<feature type="domain" description="HTH myb-type" evidence="10">
    <location>
        <begin position="303"/>
        <end position="358"/>
    </location>
</feature>
<sequence length="733" mass="86238">MDANANLEKALVINRQLQLQLYAVREKIEKLLKNVKEIYQENEELVRTGISKGKKKGFGMRGAYMKGGTFYLKGSMFFKDYDCRNCPDNPDYHARKQQGEMFPRDLDLKSRHVWSYKDKKGLVEAIKEQIIDHLKQTGRKVDYNTKDINSEQLVKLLEKVSSDFRIDWEDISMHNLQHRHSMNSCEAMWNVFLHPSLKRSAWTQEENLKLADVAKKYNFQNWQAIANEIGRRSEFQCFVQYQNYIFYMENEKSFKWNKEEDERLIEVIEKNSINGQINWSNVMVHFPHRARTTLQSRYTYSLNPRISRARFTPEEDLLLLAAVKEYGGKFSYIPRSLFPNRTSLQLRSRYLNTLVHRHKQQPWTLESDTKLMDFVAKHGTHSWKKCEEFIQTHSRTSCRTRFMVIKRFFEKNPNASLADLQRKKKKRWTYVNTENWTEKLEELRENPDALVAKRIIEKRKPSKPKIKKEPKPRVKKEPKEKVKRKPARKPAVKKPPPLPKPKKRPRKIYIQRLRKNGRILYHSVKYAYDYKLGVHPILNNTPKYDRLSFVRHALQLKNREDGKKFRYDVNIPQELRRRVLVNSKSNKDIVIPNGFSLPTSWSTAMAFRALCIHTARPDLETVTAPSFDASNEHINLFRERFRTLFYTTGLLSRINPQMVLAPDPPPENLTEESSTLNPNESIDSQANGAEDGDDLNRNEGGEDEPPLKRIKITKKLTLVDQILCIKGKEPLGT</sequence>
<evidence type="ECO:0000259" key="10">
    <source>
        <dbReference type="PROSITE" id="PS51294"/>
    </source>
</evidence>
<dbReference type="Pfam" id="PF00249">
    <property type="entry name" value="Myb_DNA-binding"/>
    <property type="match status" value="1"/>
</dbReference>
<dbReference type="PROSITE" id="PS51293">
    <property type="entry name" value="SANT"/>
    <property type="match status" value="1"/>
</dbReference>
<organism evidence="11">
    <name type="scientific">Musca domestica</name>
    <name type="common">House fly</name>
    <dbReference type="NCBI Taxonomy" id="7370"/>
    <lineage>
        <taxon>Eukaryota</taxon>
        <taxon>Metazoa</taxon>
        <taxon>Ecdysozoa</taxon>
        <taxon>Arthropoda</taxon>
        <taxon>Hexapoda</taxon>
        <taxon>Insecta</taxon>
        <taxon>Pterygota</taxon>
        <taxon>Neoptera</taxon>
        <taxon>Endopterygota</taxon>
        <taxon>Diptera</taxon>
        <taxon>Brachycera</taxon>
        <taxon>Muscomorpha</taxon>
        <taxon>Muscoidea</taxon>
        <taxon>Muscidae</taxon>
        <taxon>Musca</taxon>
    </lineage>
</organism>
<evidence type="ECO:0000256" key="1">
    <source>
        <dbReference type="ARBA" id="ARBA00004123"/>
    </source>
</evidence>
<dbReference type="GO" id="GO:0000978">
    <property type="term" value="F:RNA polymerase II cis-regulatory region sequence-specific DNA binding"/>
    <property type="evidence" value="ECO:0007669"/>
    <property type="project" value="TreeGrafter"/>
</dbReference>
<dbReference type="VEuPathDB" id="VectorBase:MDOMA2_006939"/>
<evidence type="ECO:0000256" key="4">
    <source>
        <dbReference type="ARBA" id="ARBA00023163"/>
    </source>
</evidence>
<dbReference type="GO" id="GO:0042795">
    <property type="term" value="P:snRNA transcription by RNA polymerase II"/>
    <property type="evidence" value="ECO:0007669"/>
    <property type="project" value="TreeGrafter"/>
</dbReference>
<evidence type="ECO:0000259" key="8">
    <source>
        <dbReference type="PROSITE" id="PS50090"/>
    </source>
</evidence>
<dbReference type="Proteomes" id="UP001652621">
    <property type="component" value="Unplaced"/>
</dbReference>
<dbReference type="InterPro" id="IPR051575">
    <property type="entry name" value="Myb-like_DNA-bd"/>
</dbReference>
<dbReference type="InterPro" id="IPR009057">
    <property type="entry name" value="Homeodomain-like_sf"/>
</dbReference>
<evidence type="ECO:0000256" key="5">
    <source>
        <dbReference type="ARBA" id="ARBA00023242"/>
    </source>
</evidence>
<keyword evidence="12" id="KW-1185">Reference proteome</keyword>
<dbReference type="PANTHER" id="PTHR46621:SF1">
    <property type="entry name" value="SNRNA-ACTIVATING PROTEIN COMPLEX SUBUNIT 4"/>
    <property type="match status" value="1"/>
</dbReference>
<reference evidence="13" key="2">
    <citation type="submission" date="2025-04" db="UniProtKB">
        <authorList>
            <consortium name="RefSeq"/>
        </authorList>
    </citation>
    <scope>IDENTIFICATION</scope>
    <source>
        <strain evidence="13">Aabys</strain>
    </source>
</reference>
<feature type="compositionally biased region" description="Basic residues" evidence="7">
    <location>
        <begin position="481"/>
        <end position="492"/>
    </location>
</feature>
<feature type="coiled-coil region" evidence="6">
    <location>
        <begin position="14"/>
        <end position="48"/>
    </location>
</feature>